<geneLocation type="plasmid" evidence="3 4">
    <name>pMAQU01</name>
</geneLocation>
<keyword evidence="2" id="KW-0812">Transmembrane</keyword>
<feature type="region of interest" description="Disordered" evidence="1">
    <location>
        <begin position="496"/>
        <end position="515"/>
    </location>
</feature>
<dbReference type="KEGG" id="maq:Maqu_4193"/>
<evidence type="ECO:0000256" key="1">
    <source>
        <dbReference type="SAM" id="MobiDB-lite"/>
    </source>
</evidence>
<dbReference type="CDD" id="cd16431">
    <property type="entry name" value="IcmE"/>
    <property type="match status" value="1"/>
</dbReference>
<dbReference type="eggNOG" id="COG2948">
    <property type="taxonomic scope" value="Bacteria"/>
</dbReference>
<dbReference type="Proteomes" id="UP000000998">
    <property type="component" value="Plasmid pMAQU01"/>
</dbReference>
<dbReference type="AlphaFoldDB" id="A1U7S5"/>
<feature type="transmembrane region" description="Helical" evidence="2">
    <location>
        <begin position="18"/>
        <end position="37"/>
    </location>
</feature>
<evidence type="ECO:0000313" key="3">
    <source>
        <dbReference type="EMBL" id="ABM21044.1"/>
    </source>
</evidence>
<gene>
    <name evidence="3" type="ordered locus">Maqu_4193</name>
</gene>
<sequence>MSEQSTREFLFSKEGRPALIFVGVLLLIVPVIGYYAYSALYPEAPEREITAAQRAASGESDVEAQKTEGIRPDLTSQNLAPEAREALDEFNARAAEEGRLGQPTPDDVVLIDVDRNGNPISEEKERTKKHQAGAAGLQKDCKIAGYTRSGEPLCIEVAQSHKIIGYTSDGTPIYSDTPERGQIVGYTQEGEPIYAAVQGNGAPGADSEQALLASMTPQERREYLKKKEEQSRLIVAEHEEYRNRRFAAAVELINFESTPASSAGLAFTRVAANESGTPDPLRIQRNQDGTAGVVKGESAGSSGQCEIPLVKGGEIRYAQTDIALNTDFQGPVRMTFLEGNLRGYIGMGTFELNELGAKMKLTIDTLFDPDGQSYAVNGYVLDPNTTLWAMASNVDYHIIYRYGGFGLGTILSAFQTLAENRAQISETVTPDGTRSTQNREPDGKQVTWTVLGEFGALFEETFRDNINRPITVTLDPNEEAGVLFEDTVCELNTDISKKRRAQEKREAQGYGDPIQ</sequence>
<keyword evidence="3" id="KW-0614">Plasmid</keyword>
<dbReference type="OrthoDB" id="6361110at2"/>
<dbReference type="EMBL" id="CP000515">
    <property type="protein sequence ID" value="ABM21044.1"/>
    <property type="molecule type" value="Genomic_DNA"/>
</dbReference>
<feature type="region of interest" description="Disordered" evidence="1">
    <location>
        <begin position="52"/>
        <end position="76"/>
    </location>
</feature>
<organism evidence="3 4">
    <name type="scientific">Marinobacter nauticus (strain ATCC 700491 / DSM 11845 / VT8)</name>
    <name type="common">Marinobacter aquaeolei</name>
    <dbReference type="NCBI Taxonomy" id="351348"/>
    <lineage>
        <taxon>Bacteria</taxon>
        <taxon>Pseudomonadati</taxon>
        <taxon>Pseudomonadota</taxon>
        <taxon>Gammaproteobacteria</taxon>
        <taxon>Pseudomonadales</taxon>
        <taxon>Marinobacteraceae</taxon>
        <taxon>Marinobacter</taxon>
    </lineage>
</organism>
<keyword evidence="2" id="KW-0472">Membrane</keyword>
<evidence type="ECO:0000256" key="2">
    <source>
        <dbReference type="SAM" id="Phobius"/>
    </source>
</evidence>
<keyword evidence="2" id="KW-1133">Transmembrane helix</keyword>
<evidence type="ECO:0000313" key="4">
    <source>
        <dbReference type="Proteomes" id="UP000000998"/>
    </source>
</evidence>
<proteinExistence type="predicted"/>
<accession>A1U7S5</accession>
<name>A1U7S5_MARN8</name>
<dbReference type="HOGENOM" id="CLU_528746_0_0_6"/>
<dbReference type="InterPro" id="IPR049855">
    <property type="entry name" value="DotG/IcmE-like_C"/>
</dbReference>
<dbReference type="RefSeq" id="WP_011783309.1">
    <property type="nucleotide sequence ID" value="NC_008738.1"/>
</dbReference>
<protein>
    <submittedName>
        <fullName evidence="3">Uncharacterized protein</fullName>
    </submittedName>
</protein>
<reference evidence="4" key="1">
    <citation type="journal article" date="2011" name="Appl. Environ. Microbiol.">
        <title>Genomic potential of Marinobacter aquaeolei, a biogeochemical 'opportunitroph'.</title>
        <authorList>
            <person name="Singer E."/>
            <person name="Webb E.A."/>
            <person name="Nelson W.C."/>
            <person name="Heidelberg J.F."/>
            <person name="Ivanova N."/>
            <person name="Pati A."/>
            <person name="Edwards K.J."/>
        </authorList>
    </citation>
    <scope>NUCLEOTIDE SEQUENCE [LARGE SCALE GENOMIC DNA]</scope>
    <source>
        <strain evidence="4">ATCC 700491 / DSM 11845 / VT8</strain>
    </source>
</reference>